<dbReference type="PANTHER" id="PTHR43581">
    <property type="entry name" value="ATP/GTP PHOSPHATASE"/>
    <property type="match status" value="1"/>
</dbReference>
<reference evidence="3" key="1">
    <citation type="submission" date="2011-06" db="EMBL/GenBank/DDBJ databases">
        <title>The complete genome of chromosome of Runella slithyformis DSM 19594.</title>
        <authorList>
            <consortium name="US DOE Joint Genome Institute (JGI-PGF)"/>
            <person name="Lucas S."/>
            <person name="Han J."/>
            <person name="Lapidus A."/>
            <person name="Bruce D."/>
            <person name="Goodwin L."/>
            <person name="Pitluck S."/>
            <person name="Peters L."/>
            <person name="Kyrpides N."/>
            <person name="Mavromatis K."/>
            <person name="Ivanova N."/>
            <person name="Ovchinnikova G."/>
            <person name="Zhang X."/>
            <person name="Misra M."/>
            <person name="Detter J.C."/>
            <person name="Tapia R."/>
            <person name="Han C."/>
            <person name="Land M."/>
            <person name="Hauser L."/>
            <person name="Markowitz V."/>
            <person name="Cheng J.-F."/>
            <person name="Hugenholtz P."/>
            <person name="Woyke T."/>
            <person name="Wu D."/>
            <person name="Tindall B."/>
            <person name="Faehrich R."/>
            <person name="Brambilla E."/>
            <person name="Klenk H.-P."/>
            <person name="Eisen J.A."/>
        </authorList>
    </citation>
    <scope>NUCLEOTIDE SEQUENCE [LARGE SCALE GENOMIC DNA]</scope>
    <source>
        <strain evidence="3">ATCC 29530 / DSM 19594 / LMG 11500 / NCIMB 11436 / LSU 4</strain>
    </source>
</reference>
<gene>
    <name evidence="2" type="ordered locus">Runsl_1065</name>
</gene>
<accession>A0A7U3ZHX2</accession>
<sequence>MQRIEVKNLGPLKDVSLDIKDYMIFIGPQASGKSTLAKLVWFFREFPNFLVNYYPGDLFGIHHFFESLIPKDRLQKDDSSKSKKALSAYFQNLEFADNLFTNNTQISLYYTDQLSIIVGLNKQVTVSDNLKILLESLNLIYEEAKTNFNASKNKDDRLLIARSLSFEIKKILEANKLVNQENIFIPAARIIYALARDYRVGLNSTAQVRDDGFLDKFYSLLQDISGNIQKNRNRYFTDSTEDSTLKSLLKNVLKGEVRFENVNFEEKEKSFIPQILVENQLIDLKEASSGQQESLWILLVVLYFLKEERKPSIIIEEPEAHLFPEAQRDLTYLISLLVNQQGNQVLLTTHSPYILASLNNLLKAYTVGQMEKNKEAVGKIVDPLLWVDPARVFVGYMENGEIKPILNPELQQIEHDLLDNVSNDIMTKFDELLEIQYNQ</sequence>
<reference evidence="2 3" key="2">
    <citation type="journal article" date="2012" name="Stand. Genomic Sci.">
        <title>Complete genome sequence of the aquatic bacterium Runella slithyformis type strain (LSU 4(T)).</title>
        <authorList>
            <person name="Copeland A."/>
            <person name="Zhang X."/>
            <person name="Misra M."/>
            <person name="Lapidus A."/>
            <person name="Nolan M."/>
            <person name="Lucas S."/>
            <person name="Deshpande S."/>
            <person name="Cheng J.F."/>
            <person name="Tapia R."/>
            <person name="Goodwin L.A."/>
            <person name="Pitluck S."/>
            <person name="Liolios K."/>
            <person name="Pagani I."/>
            <person name="Ivanova N."/>
            <person name="Mikhailova N."/>
            <person name="Pati A."/>
            <person name="Chen A."/>
            <person name="Palaniappan K."/>
            <person name="Land M."/>
            <person name="Hauser L."/>
            <person name="Pan C."/>
            <person name="Jeffries C.D."/>
            <person name="Detter J.C."/>
            <person name="Brambilla E.M."/>
            <person name="Rohde M."/>
            <person name="Djao O.D."/>
            <person name="Goker M."/>
            <person name="Sikorski J."/>
            <person name="Tindall B.J."/>
            <person name="Woyke T."/>
            <person name="Bristow J."/>
            <person name="Eisen J.A."/>
            <person name="Markowitz V."/>
            <person name="Hugenholtz P."/>
            <person name="Kyrpides N.C."/>
            <person name="Klenk H.P."/>
            <person name="Mavromatis K."/>
        </authorList>
    </citation>
    <scope>NUCLEOTIDE SEQUENCE [LARGE SCALE GENOMIC DNA]</scope>
    <source>
        <strain evidence="3">ATCC 29530 / DSM 19594 / LMG 11500 / NCIMB 11436 / LSU 4</strain>
    </source>
</reference>
<dbReference type="InterPro" id="IPR041685">
    <property type="entry name" value="AAA_GajA/Old/RecF-like"/>
</dbReference>
<dbReference type="InterPro" id="IPR027417">
    <property type="entry name" value="P-loop_NTPase"/>
</dbReference>
<dbReference type="Proteomes" id="UP000000493">
    <property type="component" value="Chromosome"/>
</dbReference>
<dbReference type="CDD" id="cd00267">
    <property type="entry name" value="ABC_ATPase"/>
    <property type="match status" value="1"/>
</dbReference>
<dbReference type="AlphaFoldDB" id="A0A7U3ZHX2"/>
<evidence type="ECO:0000259" key="1">
    <source>
        <dbReference type="Pfam" id="PF13175"/>
    </source>
</evidence>
<proteinExistence type="predicted"/>
<dbReference type="SUPFAM" id="SSF52540">
    <property type="entry name" value="P-loop containing nucleoside triphosphate hydrolases"/>
    <property type="match status" value="1"/>
</dbReference>
<keyword evidence="3" id="KW-1185">Reference proteome</keyword>
<evidence type="ECO:0000313" key="2">
    <source>
        <dbReference type="EMBL" id="AEI47496.1"/>
    </source>
</evidence>
<name>A0A7U3ZHX2_RUNSL</name>
<dbReference type="Pfam" id="PF13175">
    <property type="entry name" value="AAA_15"/>
    <property type="match status" value="1"/>
</dbReference>
<protein>
    <recommendedName>
        <fullName evidence="1">Endonuclease GajA/Old nuclease/RecF-like AAA domain-containing protein</fullName>
    </recommendedName>
</protein>
<dbReference type="PANTHER" id="PTHR43581:SF4">
    <property type="entry name" value="ATP_GTP PHOSPHATASE"/>
    <property type="match status" value="1"/>
</dbReference>
<dbReference type="KEGG" id="rsi:Runsl_1065"/>
<feature type="domain" description="Endonuclease GajA/Old nuclease/RecF-like AAA" evidence="1">
    <location>
        <begin position="2"/>
        <end position="354"/>
    </location>
</feature>
<dbReference type="EMBL" id="CP002859">
    <property type="protein sequence ID" value="AEI47496.1"/>
    <property type="molecule type" value="Genomic_DNA"/>
</dbReference>
<dbReference type="Gene3D" id="3.40.50.300">
    <property type="entry name" value="P-loop containing nucleotide triphosphate hydrolases"/>
    <property type="match status" value="1"/>
</dbReference>
<dbReference type="InterPro" id="IPR051396">
    <property type="entry name" value="Bact_Antivir_Def_Nuclease"/>
</dbReference>
<dbReference type="RefSeq" id="WP_013926815.1">
    <property type="nucleotide sequence ID" value="NC_015703.1"/>
</dbReference>
<evidence type="ECO:0000313" key="3">
    <source>
        <dbReference type="Proteomes" id="UP000000493"/>
    </source>
</evidence>
<organism evidence="2 3">
    <name type="scientific">Runella slithyformis (strain ATCC 29530 / DSM 19594 / LMG 11500 / NCIMB 11436 / LSU 4)</name>
    <dbReference type="NCBI Taxonomy" id="761193"/>
    <lineage>
        <taxon>Bacteria</taxon>
        <taxon>Pseudomonadati</taxon>
        <taxon>Bacteroidota</taxon>
        <taxon>Cytophagia</taxon>
        <taxon>Cytophagales</taxon>
        <taxon>Spirosomataceae</taxon>
        <taxon>Runella</taxon>
    </lineage>
</organism>